<feature type="signal peptide" evidence="5">
    <location>
        <begin position="1"/>
        <end position="20"/>
    </location>
</feature>
<dbReference type="Pfam" id="PF00061">
    <property type="entry name" value="Lipocalin"/>
    <property type="match status" value="2"/>
</dbReference>
<sequence>MRLVLLSWVLLLFWESATLAEVLLQPDFDARKFSGLWYVVSMVSDCKVFLGKKDHLLMSTRDINATKGGCLSVHMEFPRVDGCAQVDATFLKMGSEGHFRVPALGYLDVRVADTDYSSFAVVYIYKELEGALSTMVQLYSRTQDASPQALKAFQDFYPTVGLPDDMMVMLPKSGACSRGQGGTSATTESHPSPAQAGHRISGFWREVGVASKYNVALKAGMKVEGLFITSSGHNVTVKATYNSSGSCVTEKVVGSGRDAVGKLAFPGHREIFVLDTDYEHYAILRVSLLWRGKEFHVFKYLTRSLDTEDEPGFWRFREMTADTGLYLVSRHRRCAKLLKEVSLRPSVCTEDPSPAQPSPDRSPLVLDPGQQGAIHPLSRTPSSTDGDSRDVSILWFGDSWGLQGSDPRLPGGALGVQGKERMGEERRWSHSLCSPIRAVRGCQWLCPSGPV</sequence>
<dbReference type="Proteomes" id="UP001166674">
    <property type="component" value="Unassembled WGS sequence"/>
</dbReference>
<comment type="caution">
    <text evidence="7">The sequence shown here is derived from an EMBL/GenBank/DDBJ whole genome shotgun (WGS) entry which is preliminary data.</text>
</comment>
<keyword evidence="8" id="KW-1185">Reference proteome</keyword>
<dbReference type="GO" id="GO:0036094">
    <property type="term" value="F:small molecule binding"/>
    <property type="evidence" value="ECO:0007669"/>
    <property type="project" value="InterPro"/>
</dbReference>
<dbReference type="PRINTS" id="PR01254">
    <property type="entry name" value="PGNDSYNTHASE"/>
</dbReference>
<dbReference type="GO" id="GO:0005576">
    <property type="term" value="C:extracellular region"/>
    <property type="evidence" value="ECO:0007669"/>
    <property type="project" value="UniProtKB-SubCell"/>
</dbReference>
<evidence type="ECO:0000256" key="4">
    <source>
        <dbReference type="SAM" id="MobiDB-lite"/>
    </source>
</evidence>
<dbReference type="PRINTS" id="PR00179">
    <property type="entry name" value="LIPOCALIN"/>
</dbReference>
<protein>
    <submittedName>
        <fullName evidence="7">Lipocalin-15</fullName>
    </submittedName>
</protein>
<evidence type="ECO:0000259" key="6">
    <source>
        <dbReference type="Pfam" id="PF00061"/>
    </source>
</evidence>
<evidence type="ECO:0000313" key="7">
    <source>
        <dbReference type="EMBL" id="MBZ3888469.1"/>
    </source>
</evidence>
<dbReference type="PANTHER" id="PTHR11430">
    <property type="entry name" value="LIPOCALIN"/>
    <property type="match status" value="1"/>
</dbReference>
<dbReference type="Gene3D" id="2.40.128.20">
    <property type="match status" value="2"/>
</dbReference>
<organism evidence="7 8">
    <name type="scientific">Sciurus carolinensis</name>
    <name type="common">Eastern gray squirrel</name>
    <dbReference type="NCBI Taxonomy" id="30640"/>
    <lineage>
        <taxon>Eukaryota</taxon>
        <taxon>Metazoa</taxon>
        <taxon>Chordata</taxon>
        <taxon>Craniata</taxon>
        <taxon>Vertebrata</taxon>
        <taxon>Euteleostomi</taxon>
        <taxon>Mammalia</taxon>
        <taxon>Eutheria</taxon>
        <taxon>Euarchontoglires</taxon>
        <taxon>Glires</taxon>
        <taxon>Rodentia</taxon>
        <taxon>Sciuromorpha</taxon>
        <taxon>Sciuridae</taxon>
        <taxon>Sciurinae</taxon>
        <taxon>Sciurini</taxon>
        <taxon>Sciurus</taxon>
    </lineage>
</organism>
<reference evidence="7" key="1">
    <citation type="submission" date="2020-03" db="EMBL/GenBank/DDBJ databases">
        <title>Studies in the Genomics of Life Span.</title>
        <authorList>
            <person name="Glass D."/>
        </authorList>
    </citation>
    <scope>NUCLEOTIDE SEQUENCE</scope>
    <source>
        <strain evidence="7">SUZIE</strain>
        <tissue evidence="7">Muscle</tissue>
    </source>
</reference>
<feature type="region of interest" description="Disordered" evidence="4">
    <location>
        <begin position="347"/>
        <end position="387"/>
    </location>
</feature>
<comment type="subcellular location">
    <subcellularLocation>
        <location evidence="1">Secreted</location>
    </subcellularLocation>
</comment>
<dbReference type="InterPro" id="IPR012674">
    <property type="entry name" value="Calycin"/>
</dbReference>
<dbReference type="AlphaFoldDB" id="A0AA41NDP9"/>
<evidence type="ECO:0000256" key="2">
    <source>
        <dbReference type="ARBA" id="ARBA00006889"/>
    </source>
</evidence>
<feature type="domain" description="Lipocalin/cytosolic fatty-acid binding" evidence="6">
    <location>
        <begin position="201"/>
        <end position="316"/>
    </location>
</feature>
<accession>A0AA41NDP9</accession>
<keyword evidence="3" id="KW-0964">Secreted</keyword>
<gene>
    <name evidence="7" type="ORF">SUZIE_198110</name>
</gene>
<dbReference type="InterPro" id="IPR000566">
    <property type="entry name" value="Lipocln_cytosolic_FA-bd_dom"/>
</dbReference>
<dbReference type="InterPro" id="IPR022272">
    <property type="entry name" value="Lipocalin_CS"/>
</dbReference>
<dbReference type="PANTHER" id="PTHR11430:SF64">
    <property type="entry name" value="LIPOCALIN-15"/>
    <property type="match status" value="1"/>
</dbReference>
<dbReference type="PROSITE" id="PS00213">
    <property type="entry name" value="LIPOCALIN"/>
    <property type="match status" value="1"/>
</dbReference>
<dbReference type="SUPFAM" id="SSF50814">
    <property type="entry name" value="Lipocalins"/>
    <property type="match status" value="2"/>
</dbReference>
<feature type="domain" description="Lipocalin/cytosolic fatty-acid binding" evidence="6">
    <location>
        <begin position="34"/>
        <end position="173"/>
    </location>
</feature>
<evidence type="ECO:0000313" key="8">
    <source>
        <dbReference type="Proteomes" id="UP001166674"/>
    </source>
</evidence>
<evidence type="ECO:0000256" key="5">
    <source>
        <dbReference type="SAM" id="SignalP"/>
    </source>
</evidence>
<evidence type="ECO:0000256" key="3">
    <source>
        <dbReference type="ARBA" id="ARBA00022525"/>
    </source>
</evidence>
<dbReference type="InterPro" id="IPR002345">
    <property type="entry name" value="Lipocalin"/>
</dbReference>
<name>A0AA41NDP9_SCICA</name>
<dbReference type="EMBL" id="JAATJV010423623">
    <property type="protein sequence ID" value="MBZ3888469.1"/>
    <property type="molecule type" value="Genomic_DNA"/>
</dbReference>
<comment type="similarity">
    <text evidence="2">Belongs to the calycin superfamily. Lipocalin family.</text>
</comment>
<evidence type="ECO:0000256" key="1">
    <source>
        <dbReference type="ARBA" id="ARBA00004613"/>
    </source>
</evidence>
<proteinExistence type="inferred from homology"/>
<feature type="chain" id="PRO_5041360730" evidence="5">
    <location>
        <begin position="21"/>
        <end position="451"/>
    </location>
</feature>
<keyword evidence="5" id="KW-0732">Signal</keyword>